<proteinExistence type="predicted"/>
<dbReference type="EMBL" id="CP139779">
    <property type="protein sequence ID" value="WQB69046.1"/>
    <property type="molecule type" value="Genomic_DNA"/>
</dbReference>
<gene>
    <name evidence="3" type="ORF">T9R20_10015</name>
</gene>
<dbReference type="InterPro" id="IPR021443">
    <property type="entry name" value="DUF3093"/>
</dbReference>
<keyword evidence="2" id="KW-1133">Transmembrane helix</keyword>
<reference evidence="3 4" key="1">
    <citation type="submission" date="2023-06" db="EMBL/GenBank/DDBJ databases">
        <title>Rock-solubilizing bacteria, Microbacterium invictum, promotes re-establishment of vegetation in rocky wasteland by accelerating rock bio-weathering and reshaping soil bacterial community.</title>
        <authorList>
            <person name="Liu C."/>
        </authorList>
    </citation>
    <scope>NUCLEOTIDE SEQUENCE [LARGE SCALE GENOMIC DNA]</scope>
    <source>
        <strain evidence="3 4">X-18</strain>
    </source>
</reference>
<feature type="region of interest" description="Disordered" evidence="1">
    <location>
        <begin position="153"/>
        <end position="184"/>
    </location>
</feature>
<accession>A0ABZ0V8L6</accession>
<protein>
    <submittedName>
        <fullName evidence="3">DUF3093 domain-containing protein</fullName>
    </submittedName>
</protein>
<dbReference type="RefSeq" id="WP_322409172.1">
    <property type="nucleotide sequence ID" value="NZ_CP139779.1"/>
</dbReference>
<keyword evidence="2" id="KW-0812">Transmembrane</keyword>
<dbReference type="Proteomes" id="UP001324533">
    <property type="component" value="Chromosome"/>
</dbReference>
<feature type="transmembrane region" description="Helical" evidence="2">
    <location>
        <begin position="21"/>
        <end position="40"/>
    </location>
</feature>
<keyword evidence="2" id="KW-0472">Membrane</keyword>
<evidence type="ECO:0000313" key="3">
    <source>
        <dbReference type="EMBL" id="WQB69046.1"/>
    </source>
</evidence>
<name>A0ABZ0V8L6_9MICO</name>
<organism evidence="3 4">
    <name type="scientific">Microbacterium invictum</name>
    <dbReference type="NCBI Taxonomy" id="515415"/>
    <lineage>
        <taxon>Bacteria</taxon>
        <taxon>Bacillati</taxon>
        <taxon>Actinomycetota</taxon>
        <taxon>Actinomycetes</taxon>
        <taxon>Micrococcales</taxon>
        <taxon>Microbacteriaceae</taxon>
        <taxon>Microbacterium</taxon>
    </lineage>
</organism>
<dbReference type="Pfam" id="PF11292">
    <property type="entry name" value="DUF3093"/>
    <property type="match status" value="1"/>
</dbReference>
<evidence type="ECO:0000313" key="4">
    <source>
        <dbReference type="Proteomes" id="UP001324533"/>
    </source>
</evidence>
<keyword evidence="4" id="KW-1185">Reference proteome</keyword>
<evidence type="ECO:0000256" key="1">
    <source>
        <dbReference type="SAM" id="MobiDB-lite"/>
    </source>
</evidence>
<feature type="transmembrane region" description="Helical" evidence="2">
    <location>
        <begin position="46"/>
        <end position="69"/>
    </location>
</feature>
<sequence>MSEPRRSGEQAVLYRERLGPSLWLLVAAAVCGPMAALVFTPVDSTVALVVGAVVAALIVVLLVSASPVVEVGADGMLRAGRARIEVRHLGEAEGFTGEDARRKRGVELHPRAWHLIRGGIDPVVVLPLRDPDDPVPEWVISTRTPDRLIAAIERARRGDAQPVTPRTPGRSVRRRPRGPAASGA</sequence>
<evidence type="ECO:0000256" key="2">
    <source>
        <dbReference type="SAM" id="Phobius"/>
    </source>
</evidence>